<keyword evidence="1" id="KW-0472">Membrane</keyword>
<proteinExistence type="predicted"/>
<feature type="transmembrane region" description="Helical" evidence="1">
    <location>
        <begin position="112"/>
        <end position="137"/>
    </location>
</feature>
<name>A0A1I3TVB3_9BURK</name>
<reference evidence="2 3" key="1">
    <citation type="submission" date="2016-10" db="EMBL/GenBank/DDBJ databases">
        <authorList>
            <person name="de Groot N.N."/>
        </authorList>
    </citation>
    <scope>NUCLEOTIDE SEQUENCE [LARGE SCALE GENOMIC DNA]</scope>
    <source>
        <strain evidence="2 3">LMG 23650</strain>
    </source>
</reference>
<gene>
    <name evidence="2" type="ORF">SAMN05192543_11091</name>
</gene>
<evidence type="ECO:0000256" key="1">
    <source>
        <dbReference type="SAM" id="Phobius"/>
    </source>
</evidence>
<keyword evidence="3" id="KW-1185">Reference proteome</keyword>
<feature type="transmembrane region" description="Helical" evidence="1">
    <location>
        <begin position="307"/>
        <end position="325"/>
    </location>
</feature>
<feature type="transmembrane region" description="Helical" evidence="1">
    <location>
        <begin position="173"/>
        <end position="193"/>
    </location>
</feature>
<evidence type="ECO:0000313" key="2">
    <source>
        <dbReference type="EMBL" id="SFJ73511.1"/>
    </source>
</evidence>
<evidence type="ECO:0000313" key="3">
    <source>
        <dbReference type="Proteomes" id="UP000199548"/>
    </source>
</evidence>
<feature type="transmembrane region" description="Helical" evidence="1">
    <location>
        <begin position="21"/>
        <end position="38"/>
    </location>
</feature>
<feature type="transmembrane region" description="Helical" evidence="1">
    <location>
        <begin position="50"/>
        <end position="68"/>
    </location>
</feature>
<dbReference type="InterPro" id="IPR032713">
    <property type="entry name" value="EmrE"/>
</dbReference>
<dbReference type="Proteomes" id="UP000199548">
    <property type="component" value="Unassembled WGS sequence"/>
</dbReference>
<organism evidence="2 3">
    <name type="scientific">Paraburkholderia megapolitana</name>
    <dbReference type="NCBI Taxonomy" id="420953"/>
    <lineage>
        <taxon>Bacteria</taxon>
        <taxon>Pseudomonadati</taxon>
        <taxon>Pseudomonadota</taxon>
        <taxon>Betaproteobacteria</taxon>
        <taxon>Burkholderiales</taxon>
        <taxon>Burkholderiaceae</taxon>
        <taxon>Paraburkholderia</taxon>
    </lineage>
</organism>
<dbReference type="STRING" id="420953.SAMN05192543_11091"/>
<feature type="transmembrane region" description="Helical" evidence="1">
    <location>
        <begin position="247"/>
        <end position="267"/>
    </location>
</feature>
<keyword evidence="1" id="KW-0812">Transmembrane</keyword>
<dbReference type="OrthoDB" id="3457556at2"/>
<feature type="transmembrane region" description="Helical" evidence="1">
    <location>
        <begin position="144"/>
        <end position="161"/>
    </location>
</feature>
<dbReference type="AlphaFoldDB" id="A0A1I3TVB3"/>
<feature type="transmembrane region" description="Helical" evidence="1">
    <location>
        <begin position="88"/>
        <end position="106"/>
    </location>
</feature>
<dbReference type="Pfam" id="PF13536">
    <property type="entry name" value="EmrE"/>
    <property type="match status" value="1"/>
</dbReference>
<sequence length="329" mass="35528">MHAATKTDPQSGMTNPSTFRLVLIGIVSSAFFSATFLLNEVMHLQGGHWLWSAALRFLFMLVLLSAILPISRGSAYFRRVVANYFRNLLFWTLAGGIGFGVFYSGICLAADFAHGWVVAATWQLTVLASPFVLMLFGKKMPRKGLTFSFLIVVGVLVLNYGRIKEGIAVSEVIHGALPALIAAIAYPIGNQFVNSAKHNQLGRLRLSDNEVLENPMACVLLMSLGSVPYWLALIFAIQPPAPSAQQFLGSFMVALLAGVCATSLFYFARNSTTSAMQIAAVDATLAGEVVITLVAGIAFMHQPIPDLTSWVGVLIIVLGLIGYCYKNSS</sequence>
<protein>
    <submittedName>
        <fullName evidence="2">Putative multidrug resistance efflux transporter</fullName>
    </submittedName>
</protein>
<feature type="transmembrane region" description="Helical" evidence="1">
    <location>
        <begin position="279"/>
        <end position="301"/>
    </location>
</feature>
<accession>A0A1I3TVB3</accession>
<feature type="transmembrane region" description="Helical" evidence="1">
    <location>
        <begin position="214"/>
        <end position="235"/>
    </location>
</feature>
<keyword evidence="1" id="KW-1133">Transmembrane helix</keyword>
<dbReference type="EMBL" id="FOQU01000010">
    <property type="protein sequence ID" value="SFJ73511.1"/>
    <property type="molecule type" value="Genomic_DNA"/>
</dbReference>